<dbReference type="CDD" id="cd06261">
    <property type="entry name" value="TM_PBP2"/>
    <property type="match status" value="1"/>
</dbReference>
<comment type="subcellular location">
    <subcellularLocation>
        <location evidence="1 9">Cell membrane</location>
        <topology evidence="1 9">Multi-pass membrane protein</topology>
    </subcellularLocation>
</comment>
<dbReference type="PANTHER" id="PTHR30425:SF1">
    <property type="entry name" value="PHOSPHATE TRANSPORT SYSTEM PERMEASE PROTEIN PSTC"/>
    <property type="match status" value="1"/>
</dbReference>
<evidence type="ECO:0000256" key="9">
    <source>
        <dbReference type="RuleBase" id="RU363032"/>
    </source>
</evidence>
<evidence type="ECO:0000256" key="4">
    <source>
        <dbReference type="ARBA" id="ARBA00022475"/>
    </source>
</evidence>
<gene>
    <name evidence="12" type="primary">pstC</name>
    <name evidence="12" type="ORF">JQS30_00220</name>
</gene>
<feature type="transmembrane region" description="Helical" evidence="9">
    <location>
        <begin position="288"/>
        <end position="315"/>
    </location>
</feature>
<evidence type="ECO:0000256" key="7">
    <source>
        <dbReference type="ARBA" id="ARBA00022989"/>
    </source>
</evidence>
<dbReference type="InterPro" id="IPR051124">
    <property type="entry name" value="Phosphate_Transport_Permease"/>
</dbReference>
<evidence type="ECO:0000256" key="10">
    <source>
        <dbReference type="RuleBase" id="RU363054"/>
    </source>
</evidence>
<dbReference type="NCBIfam" id="TIGR02138">
    <property type="entry name" value="phosphate_pstC"/>
    <property type="match status" value="1"/>
</dbReference>
<keyword evidence="4 10" id="KW-1003">Cell membrane</keyword>
<evidence type="ECO:0000256" key="8">
    <source>
        <dbReference type="ARBA" id="ARBA00023136"/>
    </source>
</evidence>
<keyword evidence="13" id="KW-1185">Reference proteome</keyword>
<keyword evidence="6 9" id="KW-0812">Transmembrane</keyword>
<feature type="transmembrane region" description="Helical" evidence="9">
    <location>
        <begin position="177"/>
        <end position="196"/>
    </location>
</feature>
<dbReference type="Proteomes" id="UP000662939">
    <property type="component" value="Chromosome"/>
</dbReference>
<dbReference type="AlphaFoldDB" id="A0A895XPW0"/>
<evidence type="ECO:0000313" key="12">
    <source>
        <dbReference type="EMBL" id="QSB05409.1"/>
    </source>
</evidence>
<feature type="domain" description="ABC transmembrane type-1" evidence="11">
    <location>
        <begin position="83"/>
        <end position="311"/>
    </location>
</feature>
<feature type="transmembrane region" description="Helical" evidence="9">
    <location>
        <begin position="75"/>
        <end position="108"/>
    </location>
</feature>
<reference evidence="12" key="1">
    <citation type="submission" date="2021-02" db="EMBL/GenBank/DDBJ databases">
        <title>Natronoglycomyces albus gen. nov., sp. nov, a haloalkaliphilic actinobacterium from a soda solonchak soil.</title>
        <authorList>
            <person name="Sorokin D.Y."/>
            <person name="Khijniak T.V."/>
            <person name="Zakharycheva A.P."/>
            <person name="Boueva O.V."/>
            <person name="Ariskina E.V."/>
            <person name="Hahnke R.L."/>
            <person name="Bunk B."/>
            <person name="Sproer C."/>
            <person name="Schumann P."/>
            <person name="Evtushenko L.I."/>
            <person name="Kublanov I.V."/>
        </authorList>
    </citation>
    <scope>NUCLEOTIDE SEQUENCE</scope>
    <source>
        <strain evidence="12">DSM 106290</strain>
    </source>
</reference>
<dbReference type="GO" id="GO:0005315">
    <property type="term" value="F:phosphate transmembrane transporter activity"/>
    <property type="evidence" value="ECO:0007669"/>
    <property type="project" value="InterPro"/>
</dbReference>
<dbReference type="Gene3D" id="1.10.3720.10">
    <property type="entry name" value="MetI-like"/>
    <property type="match status" value="1"/>
</dbReference>
<organism evidence="12 13">
    <name type="scientific">Natronoglycomyces albus</name>
    <dbReference type="NCBI Taxonomy" id="2811108"/>
    <lineage>
        <taxon>Bacteria</taxon>
        <taxon>Bacillati</taxon>
        <taxon>Actinomycetota</taxon>
        <taxon>Actinomycetes</taxon>
        <taxon>Glycomycetales</taxon>
        <taxon>Glycomycetaceae</taxon>
        <taxon>Natronoglycomyces</taxon>
    </lineage>
</organism>
<keyword evidence="7 9" id="KW-1133">Transmembrane helix</keyword>
<name>A0A895XPW0_9ACTN</name>
<dbReference type="EMBL" id="CP070496">
    <property type="protein sequence ID" value="QSB05409.1"/>
    <property type="molecule type" value="Genomic_DNA"/>
</dbReference>
<dbReference type="GO" id="GO:0006817">
    <property type="term" value="P:phosphate ion transport"/>
    <property type="evidence" value="ECO:0007669"/>
    <property type="project" value="UniProtKB-KW"/>
</dbReference>
<accession>A0A895XPW0</accession>
<feature type="transmembrane region" description="Helical" evidence="9">
    <location>
        <begin position="120"/>
        <end position="144"/>
    </location>
</feature>
<dbReference type="KEGG" id="nav:JQS30_00220"/>
<evidence type="ECO:0000256" key="3">
    <source>
        <dbReference type="ARBA" id="ARBA00022448"/>
    </source>
</evidence>
<evidence type="ECO:0000313" key="13">
    <source>
        <dbReference type="Proteomes" id="UP000662939"/>
    </source>
</evidence>
<dbReference type="PROSITE" id="PS50928">
    <property type="entry name" value="ABC_TM1"/>
    <property type="match status" value="1"/>
</dbReference>
<evidence type="ECO:0000256" key="1">
    <source>
        <dbReference type="ARBA" id="ARBA00004651"/>
    </source>
</evidence>
<dbReference type="RefSeq" id="WP_213171417.1">
    <property type="nucleotide sequence ID" value="NZ_CP070496.1"/>
</dbReference>
<sequence>MTSLDSSPDSSQDRKIIGRGSLGDGVFKATVTSAAALVLVTLGLILVASVYQAWPALKHAGINFVIGDRWVPHEMIFGALPFIFGTAVTSIIALIFAVPIAIGIALFTTEYAPKWLRTPAITVIDLLAAIPSVVFGLVGILVVAPSAFTFYDSIHNAVGSIPLLGTLFGEPTTSGRTFFTAGIILAVMIIPIVTSISREVFSTVPEALKQASYALGSTRWEMIKGSVLPHSFGGLVGASMLGLGRAMGETIAVALVIGGATQITANLFDSGNTMAAVIVQQWGESSGVHTAGLVGIGVVLFGITVTINLLARVVVRRTEARMRGVGA</sequence>
<dbReference type="InterPro" id="IPR035906">
    <property type="entry name" value="MetI-like_sf"/>
</dbReference>
<dbReference type="PANTHER" id="PTHR30425">
    <property type="entry name" value="PHOSPHATE TRANSPORT SYSTEM PERMEASE PROTEIN PST"/>
    <property type="match status" value="1"/>
</dbReference>
<evidence type="ECO:0000259" key="11">
    <source>
        <dbReference type="PROSITE" id="PS50928"/>
    </source>
</evidence>
<feature type="transmembrane region" description="Helical" evidence="9">
    <location>
        <begin position="34"/>
        <end position="54"/>
    </location>
</feature>
<feature type="transmembrane region" description="Helical" evidence="9">
    <location>
        <begin position="251"/>
        <end position="268"/>
    </location>
</feature>
<keyword evidence="5 10" id="KW-0592">Phosphate transport</keyword>
<comment type="function">
    <text evidence="10">Part of the binding-protein-dependent transport system for phosphate; probably responsible for the translocation of the substrate across the membrane.</text>
</comment>
<dbReference type="GO" id="GO:0005886">
    <property type="term" value="C:plasma membrane"/>
    <property type="evidence" value="ECO:0007669"/>
    <property type="project" value="UniProtKB-SubCell"/>
</dbReference>
<protein>
    <recommendedName>
        <fullName evidence="10">Phosphate transport system permease protein</fullName>
    </recommendedName>
</protein>
<keyword evidence="3 9" id="KW-0813">Transport</keyword>
<dbReference type="InterPro" id="IPR011864">
    <property type="entry name" value="Phosphate_PstC"/>
</dbReference>
<dbReference type="Pfam" id="PF00528">
    <property type="entry name" value="BPD_transp_1"/>
    <property type="match status" value="1"/>
</dbReference>
<dbReference type="InterPro" id="IPR000515">
    <property type="entry name" value="MetI-like"/>
</dbReference>
<evidence type="ECO:0000256" key="2">
    <source>
        <dbReference type="ARBA" id="ARBA00007069"/>
    </source>
</evidence>
<keyword evidence="8 9" id="KW-0472">Membrane</keyword>
<comment type="similarity">
    <text evidence="2 10">Belongs to the binding-protein-dependent transport system permease family. CysTW subfamily.</text>
</comment>
<dbReference type="SUPFAM" id="SSF161098">
    <property type="entry name" value="MetI-like"/>
    <property type="match status" value="1"/>
</dbReference>
<proteinExistence type="inferred from homology"/>
<evidence type="ECO:0000256" key="6">
    <source>
        <dbReference type="ARBA" id="ARBA00022692"/>
    </source>
</evidence>
<evidence type="ECO:0000256" key="5">
    <source>
        <dbReference type="ARBA" id="ARBA00022592"/>
    </source>
</evidence>